<dbReference type="HOGENOM" id="CLU_1857272_0_0_1"/>
<sequence>MSKPKRRVCSVGWKLTHVHRIESATFSRRANARNEEMKKKKKSWNKCETAAGVPRSVSSVLRPPRRCFRAFLCVCLVRPSLLLANDDVSSAKKKKKKVLLFVASTIGHFSKVEQLLGFLHTGVAERKEGRDKENLCCR</sequence>
<keyword evidence="2" id="KW-1185">Reference proteome</keyword>
<dbReference type="EMBL" id="GL732533">
    <property type="protein sequence ID" value="EFX84960.1"/>
    <property type="molecule type" value="Genomic_DNA"/>
</dbReference>
<dbReference type="InParanoid" id="E9G6M3"/>
<protein>
    <submittedName>
        <fullName evidence="1">Uncharacterized protein</fullName>
    </submittedName>
</protein>
<proteinExistence type="predicted"/>
<reference evidence="1 2" key="1">
    <citation type="journal article" date="2011" name="Science">
        <title>The ecoresponsive genome of Daphnia pulex.</title>
        <authorList>
            <person name="Colbourne J.K."/>
            <person name="Pfrender M.E."/>
            <person name="Gilbert D."/>
            <person name="Thomas W.K."/>
            <person name="Tucker A."/>
            <person name="Oakley T.H."/>
            <person name="Tokishita S."/>
            <person name="Aerts A."/>
            <person name="Arnold G.J."/>
            <person name="Basu M.K."/>
            <person name="Bauer D.J."/>
            <person name="Caceres C.E."/>
            <person name="Carmel L."/>
            <person name="Casola C."/>
            <person name="Choi J.H."/>
            <person name="Detter J.C."/>
            <person name="Dong Q."/>
            <person name="Dusheyko S."/>
            <person name="Eads B.D."/>
            <person name="Frohlich T."/>
            <person name="Geiler-Samerotte K.A."/>
            <person name="Gerlach D."/>
            <person name="Hatcher P."/>
            <person name="Jogdeo S."/>
            <person name="Krijgsveld J."/>
            <person name="Kriventseva E.V."/>
            <person name="Kultz D."/>
            <person name="Laforsch C."/>
            <person name="Lindquist E."/>
            <person name="Lopez J."/>
            <person name="Manak J.R."/>
            <person name="Muller J."/>
            <person name="Pangilinan J."/>
            <person name="Patwardhan R.P."/>
            <person name="Pitluck S."/>
            <person name="Pritham E.J."/>
            <person name="Rechtsteiner A."/>
            <person name="Rho M."/>
            <person name="Rogozin I.B."/>
            <person name="Sakarya O."/>
            <person name="Salamov A."/>
            <person name="Schaack S."/>
            <person name="Shapiro H."/>
            <person name="Shiga Y."/>
            <person name="Skalitzky C."/>
            <person name="Smith Z."/>
            <person name="Souvorov A."/>
            <person name="Sung W."/>
            <person name="Tang Z."/>
            <person name="Tsuchiya D."/>
            <person name="Tu H."/>
            <person name="Vos H."/>
            <person name="Wang M."/>
            <person name="Wolf Y.I."/>
            <person name="Yamagata H."/>
            <person name="Yamada T."/>
            <person name="Ye Y."/>
            <person name="Shaw J.R."/>
            <person name="Andrews J."/>
            <person name="Crease T.J."/>
            <person name="Tang H."/>
            <person name="Lucas S.M."/>
            <person name="Robertson H.M."/>
            <person name="Bork P."/>
            <person name="Koonin E.V."/>
            <person name="Zdobnov E.M."/>
            <person name="Grigoriev I.V."/>
            <person name="Lynch M."/>
            <person name="Boore J.L."/>
        </authorList>
    </citation>
    <scope>NUCLEOTIDE SEQUENCE [LARGE SCALE GENOMIC DNA]</scope>
</reference>
<gene>
    <name evidence="1" type="ORF">DAPPUDRAFT_238528</name>
</gene>
<dbReference type="Proteomes" id="UP000000305">
    <property type="component" value="Unassembled WGS sequence"/>
</dbReference>
<organism evidence="1 2">
    <name type="scientific">Daphnia pulex</name>
    <name type="common">Water flea</name>
    <dbReference type="NCBI Taxonomy" id="6669"/>
    <lineage>
        <taxon>Eukaryota</taxon>
        <taxon>Metazoa</taxon>
        <taxon>Ecdysozoa</taxon>
        <taxon>Arthropoda</taxon>
        <taxon>Crustacea</taxon>
        <taxon>Branchiopoda</taxon>
        <taxon>Diplostraca</taxon>
        <taxon>Cladocera</taxon>
        <taxon>Anomopoda</taxon>
        <taxon>Daphniidae</taxon>
        <taxon>Daphnia</taxon>
    </lineage>
</organism>
<evidence type="ECO:0000313" key="1">
    <source>
        <dbReference type="EMBL" id="EFX84960.1"/>
    </source>
</evidence>
<name>E9G6M3_DAPPU</name>
<dbReference type="AlphaFoldDB" id="E9G6M3"/>
<dbReference type="KEGG" id="dpx:DAPPUDRAFT_238528"/>
<accession>E9G6M3</accession>
<evidence type="ECO:0000313" key="2">
    <source>
        <dbReference type="Proteomes" id="UP000000305"/>
    </source>
</evidence>